<feature type="compositionally biased region" description="Basic and acidic residues" evidence="1">
    <location>
        <begin position="15"/>
        <end position="27"/>
    </location>
</feature>
<dbReference type="Pfam" id="PF05119">
    <property type="entry name" value="Terminase_4"/>
    <property type="match status" value="1"/>
</dbReference>
<organism evidence="2">
    <name type="scientific">Siphoviridae sp. ct0UO21</name>
    <dbReference type="NCBI Taxonomy" id="2825293"/>
    <lineage>
        <taxon>Viruses</taxon>
        <taxon>Duplodnaviria</taxon>
        <taxon>Heunggongvirae</taxon>
        <taxon>Uroviricota</taxon>
        <taxon>Caudoviricetes</taxon>
    </lineage>
</organism>
<dbReference type="EMBL" id="BK015390">
    <property type="protein sequence ID" value="DAE04532.1"/>
    <property type="molecule type" value="Genomic_DNA"/>
</dbReference>
<feature type="region of interest" description="Disordered" evidence="1">
    <location>
        <begin position="1"/>
        <end position="40"/>
    </location>
</feature>
<protein>
    <submittedName>
        <fullName evidence="2">Terminase small subunit</fullName>
    </submittedName>
</protein>
<sequence>MARPAKAVSTLSKKLSKEDAAAREAAEAKISTGEPPTPPDYLTDAQREIFETVCTDLKESSILCSIDNYVLANFAIAVDRLQNIERSINATPEKMLEKSVMAAKDRYTKDFFRGCSELCLSPQSRAKMALANANAEKEKSNPLLKIIEGLNDDGEDQQEL</sequence>
<proteinExistence type="predicted"/>
<accession>A0A8S5PE85</accession>
<reference evidence="2" key="1">
    <citation type="journal article" date="2021" name="Proc. Natl. Acad. Sci. U.S.A.">
        <title>A Catalog of Tens of Thousands of Viruses from Human Metagenomes Reveals Hidden Associations with Chronic Diseases.</title>
        <authorList>
            <person name="Tisza M.J."/>
            <person name="Buck C.B."/>
        </authorList>
    </citation>
    <scope>NUCLEOTIDE SEQUENCE</scope>
    <source>
        <strain evidence="2">Ct0UO21</strain>
    </source>
</reference>
<dbReference type="InterPro" id="IPR006448">
    <property type="entry name" value="Phage_term_ssu_P27"/>
</dbReference>
<evidence type="ECO:0000256" key="1">
    <source>
        <dbReference type="SAM" id="MobiDB-lite"/>
    </source>
</evidence>
<name>A0A8S5PE85_9CAUD</name>
<evidence type="ECO:0000313" key="2">
    <source>
        <dbReference type="EMBL" id="DAE04532.1"/>
    </source>
</evidence>